<name>A0A1H2M6H6_9ACTN</name>
<comment type="similarity">
    <text evidence="1">Belongs to the universal stress protein A family.</text>
</comment>
<evidence type="ECO:0000256" key="1">
    <source>
        <dbReference type="ARBA" id="ARBA00008791"/>
    </source>
</evidence>
<keyword evidence="4" id="KW-1185">Reference proteome</keyword>
<organism evidence="3 4">
    <name type="scientific">Microlunatus sagamiharensis</name>
    <dbReference type="NCBI Taxonomy" id="546874"/>
    <lineage>
        <taxon>Bacteria</taxon>
        <taxon>Bacillati</taxon>
        <taxon>Actinomycetota</taxon>
        <taxon>Actinomycetes</taxon>
        <taxon>Propionibacteriales</taxon>
        <taxon>Propionibacteriaceae</taxon>
        <taxon>Microlunatus</taxon>
    </lineage>
</organism>
<reference evidence="4" key="1">
    <citation type="submission" date="2016-10" db="EMBL/GenBank/DDBJ databases">
        <authorList>
            <person name="Varghese N."/>
            <person name="Submissions S."/>
        </authorList>
    </citation>
    <scope>NUCLEOTIDE SEQUENCE [LARGE SCALE GENOMIC DNA]</scope>
    <source>
        <strain evidence="4">DSM 21743</strain>
    </source>
</reference>
<sequence length="134" mass="13837">MTPMNILVGYIPTPEGLAAIDWAIAEAQQHQASLLVLNTGKDGNYADAQFASAADIDALDAQLAGAGLEHTMLRPTDGVNAADSLLTAAQQHDVDLIVIGVRRRSPVGKLITGSTAQAVLLGAECPVVGVKPAR</sequence>
<dbReference type="STRING" id="546874.SAMN04488544_1381"/>
<dbReference type="PANTHER" id="PTHR46268:SF22">
    <property type="entry name" value="SENSOR PROTEIN KDPD-RELATED"/>
    <property type="match status" value="1"/>
</dbReference>
<evidence type="ECO:0000313" key="4">
    <source>
        <dbReference type="Proteomes" id="UP000198825"/>
    </source>
</evidence>
<evidence type="ECO:0000259" key="2">
    <source>
        <dbReference type="Pfam" id="PF00582"/>
    </source>
</evidence>
<dbReference type="InterPro" id="IPR014729">
    <property type="entry name" value="Rossmann-like_a/b/a_fold"/>
</dbReference>
<dbReference type="EMBL" id="LT629799">
    <property type="protein sequence ID" value="SDU88086.1"/>
    <property type="molecule type" value="Genomic_DNA"/>
</dbReference>
<dbReference type="Gene3D" id="3.40.50.620">
    <property type="entry name" value="HUPs"/>
    <property type="match status" value="1"/>
</dbReference>
<gene>
    <name evidence="3" type="ORF">SAMN04488544_1381</name>
</gene>
<dbReference type="CDD" id="cd00293">
    <property type="entry name" value="USP-like"/>
    <property type="match status" value="1"/>
</dbReference>
<feature type="domain" description="UspA" evidence="2">
    <location>
        <begin position="5"/>
        <end position="131"/>
    </location>
</feature>
<dbReference type="Proteomes" id="UP000198825">
    <property type="component" value="Chromosome I"/>
</dbReference>
<accession>A0A1H2M6H6</accession>
<protein>
    <submittedName>
        <fullName evidence="3">Nucleotide-binding universal stress protein, UspA family</fullName>
    </submittedName>
</protein>
<dbReference type="AlphaFoldDB" id="A0A1H2M6H6"/>
<proteinExistence type="inferred from homology"/>
<dbReference type="InterPro" id="IPR006016">
    <property type="entry name" value="UspA"/>
</dbReference>
<dbReference type="PANTHER" id="PTHR46268">
    <property type="entry name" value="STRESS RESPONSE PROTEIN NHAX"/>
    <property type="match status" value="1"/>
</dbReference>
<evidence type="ECO:0000313" key="3">
    <source>
        <dbReference type="EMBL" id="SDU88086.1"/>
    </source>
</evidence>
<dbReference type="SUPFAM" id="SSF52402">
    <property type="entry name" value="Adenine nucleotide alpha hydrolases-like"/>
    <property type="match status" value="1"/>
</dbReference>
<dbReference type="Pfam" id="PF00582">
    <property type="entry name" value="Usp"/>
    <property type="match status" value="1"/>
</dbReference>